<dbReference type="Proteomes" id="UP000054279">
    <property type="component" value="Unassembled WGS sequence"/>
</dbReference>
<dbReference type="AlphaFoldDB" id="A0A0C9VBH7"/>
<keyword evidence="2" id="KW-1185">Reference proteome</keyword>
<reference evidence="1 2" key="1">
    <citation type="submission" date="2014-06" db="EMBL/GenBank/DDBJ databases">
        <title>Evolutionary Origins and Diversification of the Mycorrhizal Mutualists.</title>
        <authorList>
            <consortium name="DOE Joint Genome Institute"/>
            <consortium name="Mycorrhizal Genomics Consortium"/>
            <person name="Kohler A."/>
            <person name="Kuo A."/>
            <person name="Nagy L.G."/>
            <person name="Floudas D."/>
            <person name="Copeland A."/>
            <person name="Barry K.W."/>
            <person name="Cichocki N."/>
            <person name="Veneault-Fourrey C."/>
            <person name="LaButti K."/>
            <person name="Lindquist E.A."/>
            <person name="Lipzen A."/>
            <person name="Lundell T."/>
            <person name="Morin E."/>
            <person name="Murat C."/>
            <person name="Riley R."/>
            <person name="Ohm R."/>
            <person name="Sun H."/>
            <person name="Tunlid A."/>
            <person name="Henrissat B."/>
            <person name="Grigoriev I.V."/>
            <person name="Hibbett D.S."/>
            <person name="Martin F."/>
        </authorList>
    </citation>
    <scope>NUCLEOTIDE SEQUENCE [LARGE SCALE GENOMIC DNA]</scope>
    <source>
        <strain evidence="1 2">SS14</strain>
    </source>
</reference>
<name>A0A0C9VBH7_SPHS4</name>
<dbReference type="HOGENOM" id="CLU_809339_0_0_1"/>
<sequence>MTPTSVLQDELSYHEFMVKHFANLLANRWRCNSPVHEICINAGVSVHHKLRQEELDRWINELCLGKALVNQPPPWLLHSTNIQDNSSTTSSIYSHGSLNSSTQSVIGPGYYAGKALVRIGKPLWKATTNFIVKARFDSYFRQDRTFWWLVLHNRWGYLGSTRWYTDWRTCLYVIKSMIHHLRGNFGKDMLEYFCREYISINMPRQGLRFIFVALGATLSPSFLQQVTFQLETRLHAGCPSELRDVLIGSWKTHVTSWARYLLGFLPVLQYDRGFYKLPPHVTLNLALFSKQAAREWFGRLVHKRSKKKCVSNFHEYNRCRRAAQTSGGTDSSLVDWNEPVRLE</sequence>
<evidence type="ECO:0000313" key="2">
    <source>
        <dbReference type="Proteomes" id="UP000054279"/>
    </source>
</evidence>
<dbReference type="OrthoDB" id="10660684at2759"/>
<proteinExistence type="predicted"/>
<accession>A0A0C9VBH7</accession>
<protein>
    <submittedName>
        <fullName evidence="1">Uncharacterized protein</fullName>
    </submittedName>
</protein>
<organism evidence="1 2">
    <name type="scientific">Sphaerobolus stellatus (strain SS14)</name>
    <dbReference type="NCBI Taxonomy" id="990650"/>
    <lineage>
        <taxon>Eukaryota</taxon>
        <taxon>Fungi</taxon>
        <taxon>Dikarya</taxon>
        <taxon>Basidiomycota</taxon>
        <taxon>Agaricomycotina</taxon>
        <taxon>Agaricomycetes</taxon>
        <taxon>Phallomycetidae</taxon>
        <taxon>Geastrales</taxon>
        <taxon>Sphaerobolaceae</taxon>
        <taxon>Sphaerobolus</taxon>
    </lineage>
</organism>
<dbReference type="EMBL" id="KN837195">
    <property type="protein sequence ID" value="KIJ34840.1"/>
    <property type="molecule type" value="Genomic_DNA"/>
</dbReference>
<evidence type="ECO:0000313" key="1">
    <source>
        <dbReference type="EMBL" id="KIJ34840.1"/>
    </source>
</evidence>
<gene>
    <name evidence="1" type="ORF">M422DRAFT_263023</name>
</gene>